<dbReference type="EMBL" id="BSSV01000001">
    <property type="protein sequence ID" value="GLX83942.1"/>
    <property type="molecule type" value="Genomic_DNA"/>
</dbReference>
<keyword evidence="3" id="KW-1185">Reference proteome</keyword>
<keyword evidence="1" id="KW-0732">Signal</keyword>
<reference evidence="2 3" key="1">
    <citation type="submission" date="2023-03" db="EMBL/GenBank/DDBJ databases">
        <title>Thalassotalea loyana LMG 22536T draft genome sequence.</title>
        <authorList>
            <person name="Sawabe T."/>
        </authorList>
    </citation>
    <scope>NUCLEOTIDE SEQUENCE [LARGE SCALE GENOMIC DNA]</scope>
    <source>
        <strain evidence="2 3">LMG 22536</strain>
    </source>
</reference>
<proteinExistence type="predicted"/>
<protein>
    <submittedName>
        <fullName evidence="2">Uncharacterized protein</fullName>
    </submittedName>
</protein>
<organism evidence="2 3">
    <name type="scientific">Thalassotalea loyana</name>
    <dbReference type="NCBI Taxonomy" id="280483"/>
    <lineage>
        <taxon>Bacteria</taxon>
        <taxon>Pseudomonadati</taxon>
        <taxon>Pseudomonadota</taxon>
        <taxon>Gammaproteobacteria</taxon>
        <taxon>Alteromonadales</taxon>
        <taxon>Colwelliaceae</taxon>
        <taxon>Thalassotalea</taxon>
    </lineage>
</organism>
<dbReference type="RefSeq" id="WP_284295490.1">
    <property type="nucleotide sequence ID" value="NZ_BSSV01000001.1"/>
</dbReference>
<name>A0ABQ6HAY7_9GAMM</name>
<dbReference type="Proteomes" id="UP001157134">
    <property type="component" value="Unassembled WGS sequence"/>
</dbReference>
<evidence type="ECO:0000256" key="1">
    <source>
        <dbReference type="SAM" id="SignalP"/>
    </source>
</evidence>
<comment type="caution">
    <text evidence="2">The sequence shown here is derived from an EMBL/GenBank/DDBJ whole genome shotgun (WGS) entry which is preliminary data.</text>
</comment>
<feature type="chain" id="PRO_5047050615" evidence="1">
    <location>
        <begin position="21"/>
        <end position="117"/>
    </location>
</feature>
<sequence>MRLTLILIAAFVFMSHASFAQNNSGQANINYYKIDESRIVVYALSPTKFIDNAQCNGTGESTAVAVSTSRDNFNELYASIMLAHAHNKKIAFWLDGACTPAMVGGPFPSASMVYVHQ</sequence>
<gene>
    <name evidence="2" type="ORF">tloyanaT_01940</name>
</gene>
<evidence type="ECO:0000313" key="3">
    <source>
        <dbReference type="Proteomes" id="UP001157134"/>
    </source>
</evidence>
<feature type="signal peptide" evidence="1">
    <location>
        <begin position="1"/>
        <end position="20"/>
    </location>
</feature>
<accession>A0ABQ6HAY7</accession>
<evidence type="ECO:0000313" key="2">
    <source>
        <dbReference type="EMBL" id="GLX83942.1"/>
    </source>
</evidence>